<dbReference type="EMBL" id="MTKT01004293">
    <property type="protein sequence ID" value="OWM71875.1"/>
    <property type="molecule type" value="Genomic_DNA"/>
</dbReference>
<dbReference type="InterPro" id="IPR053772">
    <property type="entry name" value="At1g61320/At1g61330-like"/>
</dbReference>
<dbReference type="Pfam" id="PF00646">
    <property type="entry name" value="F-box"/>
    <property type="match status" value="1"/>
</dbReference>
<sequence length="731" mass="82576">MLPSIWMENPPCNENPLCNDCEADLEIHSSGQVEPGWPCKMREFLSRSCKFYRPLTLNIRTPDLDFGLQFDIGYEWLATLACSSDQLSHTRYEAMLGRLSKKMLPLAIDPAKMNGLLWTPQPTSVAEVAALLGDDFVQFCCEKVAERQGHSTSGCCGCWPHRLEHFKIETIKGSDYRGPICGDRHTIWINDLSTMGKQRKLLAMDDDGIGVDDGFSSLPEPLIQHILSFLPFREAVKAALVCKSWGQACSSFPILDFQTTEFVGKNSQNTGKKLEIMMELVEETMMRFQDQQLKIDMFKFHDECLAEGPRGWFHHIDKWIGIALDNNVEEISIIDGSLGDQSYLLSERILSAPSIISLKLKGGGLALSASSDASINLKHLRSLTLELFSIDDRMFKRLVSACHSLEFLSIAHCRALKEIRVSGPHNIKRVHLETSYPTTLVEIEAPSLESFHYRYISFGHAESLVLTLNHSPNLKSLKVANVSNSDEWFEEFLSRFPVLEDLTIESCFLLRRIRILSPLIRSVVIKHCHNLIDINLETPELTLFELHARDGMLPSIRKKTTPSNDCAAHLIILSSQQVEPGWSCKLMSEFLPTACKLFRPMTLNVWTPGFAFELSSHIRYRWLAKLACNLKQLLGVWLRSLSEKMLPLAIDPAKVNGLLLTPHPTSATIIAGLSEDDFLQFFCKKVAETQGRSTSGSCDCWPWPHQLEDLKIETVTGSDYRGPIRRDRHTI</sequence>
<dbReference type="Proteomes" id="UP000197138">
    <property type="component" value="Unassembled WGS sequence"/>
</dbReference>
<organism evidence="2 3">
    <name type="scientific">Punica granatum</name>
    <name type="common">Pomegranate</name>
    <dbReference type="NCBI Taxonomy" id="22663"/>
    <lineage>
        <taxon>Eukaryota</taxon>
        <taxon>Viridiplantae</taxon>
        <taxon>Streptophyta</taxon>
        <taxon>Embryophyta</taxon>
        <taxon>Tracheophyta</taxon>
        <taxon>Spermatophyta</taxon>
        <taxon>Magnoliopsida</taxon>
        <taxon>eudicotyledons</taxon>
        <taxon>Gunneridae</taxon>
        <taxon>Pentapetalae</taxon>
        <taxon>rosids</taxon>
        <taxon>malvids</taxon>
        <taxon>Myrtales</taxon>
        <taxon>Lythraceae</taxon>
        <taxon>Punica</taxon>
    </lineage>
</organism>
<dbReference type="Pfam" id="PF24758">
    <property type="entry name" value="LRR_At5g56370"/>
    <property type="match status" value="2"/>
</dbReference>
<dbReference type="PANTHER" id="PTHR34145:SF28">
    <property type="entry name" value="F-BOX DOMAIN-CONTAINING PROTEIN"/>
    <property type="match status" value="1"/>
</dbReference>
<dbReference type="PANTHER" id="PTHR34145">
    <property type="entry name" value="OS02G0105600 PROTEIN"/>
    <property type="match status" value="1"/>
</dbReference>
<dbReference type="InterPro" id="IPR001810">
    <property type="entry name" value="F-box_dom"/>
</dbReference>
<feature type="domain" description="F-box" evidence="1">
    <location>
        <begin position="212"/>
        <end position="245"/>
    </location>
</feature>
<proteinExistence type="predicted"/>
<dbReference type="InterPro" id="IPR055411">
    <property type="entry name" value="LRR_FXL15/At3g58940/PEG3-like"/>
</dbReference>
<reference evidence="3" key="1">
    <citation type="journal article" date="2017" name="Plant J.">
        <title>The pomegranate (Punica granatum L.) genome and the genomics of punicalagin biosynthesis.</title>
        <authorList>
            <person name="Qin G."/>
            <person name="Xu C."/>
            <person name="Ming R."/>
            <person name="Tang H."/>
            <person name="Guyot R."/>
            <person name="Kramer E.M."/>
            <person name="Hu Y."/>
            <person name="Yi X."/>
            <person name="Qi Y."/>
            <person name="Xu X."/>
            <person name="Gao Z."/>
            <person name="Pan H."/>
            <person name="Jian J."/>
            <person name="Tian Y."/>
            <person name="Yue Z."/>
            <person name="Xu Y."/>
        </authorList>
    </citation>
    <scope>NUCLEOTIDE SEQUENCE [LARGE SCALE GENOMIC DNA]</scope>
    <source>
        <strain evidence="3">cv. Dabenzi</strain>
    </source>
</reference>
<dbReference type="PROSITE" id="PS50181">
    <property type="entry name" value="FBOX"/>
    <property type="match status" value="1"/>
</dbReference>
<evidence type="ECO:0000313" key="2">
    <source>
        <dbReference type="EMBL" id="OWM71875.1"/>
    </source>
</evidence>
<dbReference type="SUPFAM" id="SSF52047">
    <property type="entry name" value="RNI-like"/>
    <property type="match status" value="1"/>
</dbReference>
<evidence type="ECO:0000259" key="1">
    <source>
        <dbReference type="PROSITE" id="PS50181"/>
    </source>
</evidence>
<comment type="caution">
    <text evidence="2">The sequence shown here is derived from an EMBL/GenBank/DDBJ whole genome shotgun (WGS) entry which is preliminary data.</text>
</comment>
<dbReference type="InterPro" id="IPR036047">
    <property type="entry name" value="F-box-like_dom_sf"/>
</dbReference>
<dbReference type="SMART" id="SM00256">
    <property type="entry name" value="FBOX"/>
    <property type="match status" value="1"/>
</dbReference>
<dbReference type="AlphaFoldDB" id="A0A218WGC2"/>
<dbReference type="Gene3D" id="3.80.10.10">
    <property type="entry name" value="Ribonuclease Inhibitor"/>
    <property type="match status" value="1"/>
</dbReference>
<protein>
    <recommendedName>
        <fullName evidence="1">F-box domain-containing protein</fullName>
    </recommendedName>
</protein>
<dbReference type="SUPFAM" id="SSF81383">
    <property type="entry name" value="F-box domain"/>
    <property type="match status" value="1"/>
</dbReference>
<dbReference type="InterPro" id="IPR032675">
    <property type="entry name" value="LRR_dom_sf"/>
</dbReference>
<name>A0A218WGC2_PUNGR</name>
<evidence type="ECO:0000313" key="3">
    <source>
        <dbReference type="Proteomes" id="UP000197138"/>
    </source>
</evidence>
<dbReference type="Gene3D" id="1.20.1280.50">
    <property type="match status" value="1"/>
</dbReference>
<gene>
    <name evidence="2" type="ORF">CDL15_Pgr017758</name>
</gene>
<accession>A0A218WGC2</accession>